<dbReference type="AlphaFoldDB" id="A0AAE1B505"/>
<organism evidence="1 2">
    <name type="scientific">Elysia crispata</name>
    <name type="common">lettuce slug</name>
    <dbReference type="NCBI Taxonomy" id="231223"/>
    <lineage>
        <taxon>Eukaryota</taxon>
        <taxon>Metazoa</taxon>
        <taxon>Spiralia</taxon>
        <taxon>Lophotrochozoa</taxon>
        <taxon>Mollusca</taxon>
        <taxon>Gastropoda</taxon>
        <taxon>Heterobranchia</taxon>
        <taxon>Euthyneura</taxon>
        <taxon>Panpulmonata</taxon>
        <taxon>Sacoglossa</taxon>
        <taxon>Placobranchoidea</taxon>
        <taxon>Plakobranchidae</taxon>
        <taxon>Elysia</taxon>
    </lineage>
</organism>
<proteinExistence type="predicted"/>
<comment type="caution">
    <text evidence="1">The sequence shown here is derived from an EMBL/GenBank/DDBJ whole genome shotgun (WGS) entry which is preliminary data.</text>
</comment>
<reference evidence="1" key="1">
    <citation type="journal article" date="2023" name="G3 (Bethesda)">
        <title>A reference genome for the long-term kleptoplast-retaining sea slug Elysia crispata morphotype clarki.</title>
        <authorList>
            <person name="Eastman K.E."/>
            <person name="Pendleton A.L."/>
            <person name="Shaikh M.A."/>
            <person name="Suttiyut T."/>
            <person name="Ogas R."/>
            <person name="Tomko P."/>
            <person name="Gavelis G."/>
            <person name="Widhalm J.R."/>
            <person name="Wisecaver J.H."/>
        </authorList>
    </citation>
    <scope>NUCLEOTIDE SEQUENCE</scope>
    <source>
        <strain evidence="1">ECLA1</strain>
    </source>
</reference>
<name>A0AAE1B505_9GAST</name>
<sequence>MQWKGSYEVESVVGLNNYRVKIGKVSKTFHANLLKKYITTDNEPNQQMVITGCLAVEEDDADKEIFERNEIGHKEGLESINLGLNLT</sequence>
<accession>A0AAE1B505</accession>
<gene>
    <name evidence="1" type="ORF">RRG08_054381</name>
</gene>
<evidence type="ECO:0000313" key="2">
    <source>
        <dbReference type="Proteomes" id="UP001283361"/>
    </source>
</evidence>
<protein>
    <submittedName>
        <fullName evidence="1">Uncharacterized protein</fullName>
    </submittedName>
</protein>
<dbReference type="Proteomes" id="UP001283361">
    <property type="component" value="Unassembled WGS sequence"/>
</dbReference>
<evidence type="ECO:0000313" key="1">
    <source>
        <dbReference type="EMBL" id="KAK3799255.1"/>
    </source>
</evidence>
<keyword evidence="2" id="KW-1185">Reference proteome</keyword>
<dbReference type="EMBL" id="JAWDGP010000590">
    <property type="protein sequence ID" value="KAK3799255.1"/>
    <property type="molecule type" value="Genomic_DNA"/>
</dbReference>